<dbReference type="Proteomes" id="UP001516023">
    <property type="component" value="Unassembled WGS sequence"/>
</dbReference>
<evidence type="ECO:0000313" key="3">
    <source>
        <dbReference type="Proteomes" id="UP001516023"/>
    </source>
</evidence>
<dbReference type="AlphaFoldDB" id="A0ABD3PWW7"/>
<accession>A0ABD3PWW7</accession>
<name>A0ABD3PWW7_9STRA</name>
<dbReference type="InterPro" id="IPR029058">
    <property type="entry name" value="AB_hydrolase_fold"/>
</dbReference>
<evidence type="ECO:0000259" key="1">
    <source>
        <dbReference type="Pfam" id="PF01764"/>
    </source>
</evidence>
<dbReference type="SUPFAM" id="SSF53474">
    <property type="entry name" value="alpha/beta-Hydrolases"/>
    <property type="match status" value="1"/>
</dbReference>
<dbReference type="Gene3D" id="3.40.50.1820">
    <property type="entry name" value="alpha/beta hydrolase"/>
    <property type="match status" value="1"/>
</dbReference>
<dbReference type="PANTHER" id="PTHR45856:SF24">
    <property type="entry name" value="FUNGAL LIPASE-LIKE DOMAIN-CONTAINING PROTEIN"/>
    <property type="match status" value="1"/>
</dbReference>
<dbReference type="Pfam" id="PF01764">
    <property type="entry name" value="Lipase_3"/>
    <property type="match status" value="1"/>
</dbReference>
<dbReference type="InterPro" id="IPR051218">
    <property type="entry name" value="Sec_MonoDiacylglyc_Lipase"/>
</dbReference>
<evidence type="ECO:0000313" key="2">
    <source>
        <dbReference type="EMBL" id="KAL3792292.1"/>
    </source>
</evidence>
<dbReference type="EMBL" id="JABMIG020000103">
    <property type="protein sequence ID" value="KAL3792292.1"/>
    <property type="molecule type" value="Genomic_DNA"/>
</dbReference>
<dbReference type="PANTHER" id="PTHR45856">
    <property type="entry name" value="ALPHA/BETA-HYDROLASES SUPERFAMILY PROTEIN"/>
    <property type="match status" value="1"/>
</dbReference>
<gene>
    <name evidence="2" type="ORF">HJC23_006204</name>
</gene>
<reference evidence="2 3" key="1">
    <citation type="journal article" date="2020" name="G3 (Bethesda)">
        <title>Improved Reference Genome for Cyclotella cryptica CCMP332, a Model for Cell Wall Morphogenesis, Salinity Adaptation, and Lipid Production in Diatoms (Bacillariophyta).</title>
        <authorList>
            <person name="Roberts W.R."/>
            <person name="Downey K.M."/>
            <person name="Ruck E.C."/>
            <person name="Traller J.C."/>
            <person name="Alverson A.J."/>
        </authorList>
    </citation>
    <scope>NUCLEOTIDE SEQUENCE [LARGE SCALE GENOMIC DNA]</scope>
    <source>
        <strain evidence="2 3">CCMP332</strain>
    </source>
</reference>
<protein>
    <recommendedName>
        <fullName evidence="1">Fungal lipase-type domain-containing protein</fullName>
    </recommendedName>
</protein>
<organism evidence="2 3">
    <name type="scientific">Cyclotella cryptica</name>
    <dbReference type="NCBI Taxonomy" id="29204"/>
    <lineage>
        <taxon>Eukaryota</taxon>
        <taxon>Sar</taxon>
        <taxon>Stramenopiles</taxon>
        <taxon>Ochrophyta</taxon>
        <taxon>Bacillariophyta</taxon>
        <taxon>Coscinodiscophyceae</taxon>
        <taxon>Thalassiosirophycidae</taxon>
        <taxon>Stephanodiscales</taxon>
        <taxon>Stephanodiscaceae</taxon>
        <taxon>Cyclotella</taxon>
    </lineage>
</organism>
<sequence>MQLATLHRLAQASSLAYLSIDKIPSSPYYQTSQLQPILQVVDAQSESGATVFLPRSPVDDSSVIVACRGSANLKNFGTNLQFNLVPATKLSRSDVPPDGLIHEGFQDASLGLWGELRPKLFELLRDEESTRLKNVVFTGHSLGAATALLCSIHYTASLENVFKPKPTVVSFGGPKLCNASLARFLRNTALSECDVLHLVHDKDPVLANNQILWDRLGFENVGVEMECDPRNPTVYTEERSGGRSFAWNIVDHCYYMGVFVGPRVF</sequence>
<feature type="domain" description="Fungal lipase-type" evidence="1">
    <location>
        <begin position="64"/>
        <end position="205"/>
    </location>
</feature>
<dbReference type="CDD" id="cd00519">
    <property type="entry name" value="Lipase_3"/>
    <property type="match status" value="1"/>
</dbReference>
<dbReference type="InterPro" id="IPR002921">
    <property type="entry name" value="Fungal_lipase-type"/>
</dbReference>
<comment type="caution">
    <text evidence="2">The sequence shown here is derived from an EMBL/GenBank/DDBJ whole genome shotgun (WGS) entry which is preliminary data.</text>
</comment>
<keyword evidence="3" id="KW-1185">Reference proteome</keyword>
<proteinExistence type="predicted"/>